<dbReference type="GO" id="GO:0009231">
    <property type="term" value="P:riboflavin biosynthetic process"/>
    <property type="evidence" value="ECO:0007669"/>
    <property type="project" value="TreeGrafter"/>
</dbReference>
<sequence length="260" mass="28704">MKYADLTSPEIGRIAPDRIAVLPIAALEQHGNHLPVITDAAIADELGRRVEVLLPDRIVLLPTLWCGSSHHHLGFPGTISISSETYTRVLVDMADSLIASGFRRIFFLNCHGGNQTPFAEALYRLNLKHKGANEPWIAAASYWNLAARELAAQTFMATPRLSHACEYETSLMLALRPDWVQKDALGETSGIGSQYYDPLGYTPSRVVVSQSFDQLSQTGALGSPELATEEKGRQLFTLLASAVARFLEEFATWKRRDFSS</sequence>
<dbReference type="STRING" id="690879.TSACC_3267"/>
<evidence type="ECO:0000256" key="4">
    <source>
        <dbReference type="ARBA" id="ARBA00022833"/>
    </source>
</evidence>
<comment type="caution">
    <text evidence="6">The sequence shown here is derived from an EMBL/GenBank/DDBJ whole genome shotgun (WGS) entry which is preliminary data.</text>
</comment>
<dbReference type="GO" id="GO:0016811">
    <property type="term" value="F:hydrolase activity, acting on carbon-nitrogen (but not peptide) bonds, in linear amides"/>
    <property type="evidence" value="ECO:0007669"/>
    <property type="project" value="TreeGrafter"/>
</dbReference>
<comment type="cofactor">
    <cofactor evidence="1">
        <name>Zn(2+)</name>
        <dbReference type="ChEBI" id="CHEBI:29105"/>
    </cofactor>
</comment>
<protein>
    <submittedName>
        <fullName evidence="6">Creatinine amidohydrolase</fullName>
    </submittedName>
</protein>
<evidence type="ECO:0000256" key="2">
    <source>
        <dbReference type="ARBA" id="ARBA00022723"/>
    </source>
</evidence>
<dbReference type="AlphaFoldDB" id="A0A146GDG9"/>
<dbReference type="InterPro" id="IPR003785">
    <property type="entry name" value="Creatininase/forma_Hydrolase"/>
</dbReference>
<comment type="similarity">
    <text evidence="5">Belongs to the creatininase superfamily.</text>
</comment>
<dbReference type="InParanoid" id="A0A146GDG9"/>
<dbReference type="InterPro" id="IPR024087">
    <property type="entry name" value="Creatininase-like_sf"/>
</dbReference>
<dbReference type="PANTHER" id="PTHR35005">
    <property type="entry name" value="3-DEHYDRO-SCYLLO-INOSOSE HYDROLASE"/>
    <property type="match status" value="1"/>
</dbReference>
<evidence type="ECO:0000256" key="3">
    <source>
        <dbReference type="ARBA" id="ARBA00022801"/>
    </source>
</evidence>
<reference evidence="7" key="1">
    <citation type="journal article" date="2017" name="Genome Announc.">
        <title>Draft Genome Sequence of Terrimicrobium sacchariphilum NM-5T, a Facultative Anaerobic Soil Bacterium of the Class Spartobacteria.</title>
        <authorList>
            <person name="Qiu Y.L."/>
            <person name="Tourlousse D.M."/>
            <person name="Matsuura N."/>
            <person name="Ohashi A."/>
            <person name="Sekiguchi Y."/>
        </authorList>
    </citation>
    <scope>NUCLEOTIDE SEQUENCE [LARGE SCALE GENOMIC DNA]</scope>
    <source>
        <strain evidence="7">NM-5</strain>
    </source>
</reference>
<dbReference type="PANTHER" id="PTHR35005:SF1">
    <property type="entry name" value="2-AMINO-5-FORMYLAMINO-6-RIBOSYLAMINOPYRIMIDIN-4(3H)-ONE 5'-MONOPHOSPHATE DEFORMYLASE"/>
    <property type="match status" value="1"/>
</dbReference>
<keyword evidence="4" id="KW-0862">Zinc</keyword>
<gene>
    <name evidence="6" type="ORF">TSACC_3267</name>
</gene>
<evidence type="ECO:0000313" key="7">
    <source>
        <dbReference type="Proteomes" id="UP000076023"/>
    </source>
</evidence>
<keyword evidence="7" id="KW-1185">Reference proteome</keyword>
<dbReference type="Pfam" id="PF02633">
    <property type="entry name" value="Creatininase"/>
    <property type="match status" value="1"/>
</dbReference>
<name>A0A146GDG9_TERSA</name>
<dbReference type="EMBL" id="BDCO01000003">
    <property type="protein sequence ID" value="GAT35203.1"/>
    <property type="molecule type" value="Genomic_DNA"/>
</dbReference>
<organism evidence="6 7">
    <name type="scientific">Terrimicrobium sacchariphilum</name>
    <dbReference type="NCBI Taxonomy" id="690879"/>
    <lineage>
        <taxon>Bacteria</taxon>
        <taxon>Pseudomonadati</taxon>
        <taxon>Verrucomicrobiota</taxon>
        <taxon>Terrimicrobiia</taxon>
        <taxon>Terrimicrobiales</taxon>
        <taxon>Terrimicrobiaceae</taxon>
        <taxon>Terrimicrobium</taxon>
    </lineage>
</organism>
<evidence type="ECO:0000313" key="6">
    <source>
        <dbReference type="EMBL" id="GAT35203.1"/>
    </source>
</evidence>
<accession>A0A146GDG9</accession>
<dbReference type="GO" id="GO:0046872">
    <property type="term" value="F:metal ion binding"/>
    <property type="evidence" value="ECO:0007669"/>
    <property type="project" value="UniProtKB-KW"/>
</dbReference>
<dbReference type="SUPFAM" id="SSF102215">
    <property type="entry name" value="Creatininase"/>
    <property type="match status" value="1"/>
</dbReference>
<keyword evidence="2" id="KW-0479">Metal-binding</keyword>
<dbReference type="Proteomes" id="UP000076023">
    <property type="component" value="Unassembled WGS sequence"/>
</dbReference>
<proteinExistence type="inferred from homology"/>
<dbReference type="Gene3D" id="3.40.50.10310">
    <property type="entry name" value="Creatininase"/>
    <property type="match status" value="1"/>
</dbReference>
<dbReference type="OrthoDB" id="9801445at2"/>
<dbReference type="RefSeq" id="WP_075081036.1">
    <property type="nucleotide sequence ID" value="NZ_BDCO01000003.1"/>
</dbReference>
<keyword evidence="3 6" id="KW-0378">Hydrolase</keyword>
<evidence type="ECO:0000256" key="1">
    <source>
        <dbReference type="ARBA" id="ARBA00001947"/>
    </source>
</evidence>
<evidence type="ECO:0000256" key="5">
    <source>
        <dbReference type="ARBA" id="ARBA00024029"/>
    </source>
</evidence>